<evidence type="ECO:0000256" key="1">
    <source>
        <dbReference type="ARBA" id="ARBA00006484"/>
    </source>
</evidence>
<organism evidence="3 4">
    <name type="scientific">Exophiala viscosa</name>
    <dbReference type="NCBI Taxonomy" id="2486360"/>
    <lineage>
        <taxon>Eukaryota</taxon>
        <taxon>Fungi</taxon>
        <taxon>Dikarya</taxon>
        <taxon>Ascomycota</taxon>
        <taxon>Pezizomycotina</taxon>
        <taxon>Eurotiomycetes</taxon>
        <taxon>Chaetothyriomycetidae</taxon>
        <taxon>Chaetothyriales</taxon>
        <taxon>Herpotrichiellaceae</taxon>
        <taxon>Exophiala</taxon>
    </lineage>
</organism>
<evidence type="ECO:0000313" key="4">
    <source>
        <dbReference type="Proteomes" id="UP001203852"/>
    </source>
</evidence>
<keyword evidence="2" id="KW-0560">Oxidoreductase</keyword>
<comment type="similarity">
    <text evidence="1">Belongs to the short-chain dehydrogenases/reductases (SDR) family.</text>
</comment>
<dbReference type="Proteomes" id="UP001203852">
    <property type="component" value="Unassembled WGS sequence"/>
</dbReference>
<protein>
    <submittedName>
        <fullName evidence="3">15-hydroxyprostaglandin dehydrogenase</fullName>
    </submittedName>
</protein>
<dbReference type="EMBL" id="MU404354">
    <property type="protein sequence ID" value="KAI1612744.1"/>
    <property type="molecule type" value="Genomic_DNA"/>
</dbReference>
<dbReference type="PRINTS" id="PR00081">
    <property type="entry name" value="GDHRDH"/>
</dbReference>
<gene>
    <name evidence="3" type="ORF">EDD36DRAFT_474865</name>
</gene>
<dbReference type="SUPFAM" id="SSF51735">
    <property type="entry name" value="NAD(P)-binding Rossmann-fold domains"/>
    <property type="match status" value="1"/>
</dbReference>
<dbReference type="Gene3D" id="3.40.50.720">
    <property type="entry name" value="NAD(P)-binding Rossmann-like Domain"/>
    <property type="match status" value="1"/>
</dbReference>
<proteinExistence type="inferred from homology"/>
<sequence>MSKVALITGGASGLGLATSRAFAKDGWTVAIADLNVTSGEQVAKELGGTFYKTNVTDWDSLSDTFARVWKEYERLDFVFANAGIVEKVDIYKHEESDARGLPPKLDTTVMDINLTSVINTSYLAIHFFRKNTTPGGALVITASSGGLYPVPFLPMYGAAKHGCVGFTRSIANTMSKEGIRVNCICPGAVRTGLLAQHEWDRLPQATFVPIEKVVKAVQMLVNDDSLNGKAVELIKDQWKFRDPPEFEDEAMKEVMSVDSKAFDTQRH</sequence>
<comment type="caution">
    <text evidence="3">The sequence shown here is derived from an EMBL/GenBank/DDBJ whole genome shotgun (WGS) entry which is preliminary data.</text>
</comment>
<keyword evidence="4" id="KW-1185">Reference proteome</keyword>
<dbReference type="InterPro" id="IPR002347">
    <property type="entry name" value="SDR_fam"/>
</dbReference>
<dbReference type="PANTHER" id="PTHR44229:SF4">
    <property type="entry name" value="15-HYDROXYPROSTAGLANDIN DEHYDROGENASE [NAD(+)]"/>
    <property type="match status" value="1"/>
</dbReference>
<dbReference type="CDD" id="cd05323">
    <property type="entry name" value="ADH_SDR_c_like"/>
    <property type="match status" value="1"/>
</dbReference>
<name>A0AAN6IEN7_9EURO</name>
<evidence type="ECO:0000313" key="3">
    <source>
        <dbReference type="EMBL" id="KAI1612744.1"/>
    </source>
</evidence>
<reference evidence="3" key="1">
    <citation type="journal article" date="2022" name="bioRxiv">
        <title>Deciphering the potential niche of two novel black yeast fungi from a biological soil crust based on their genomes, phenotypes, and melanin regulation.</title>
        <authorList>
            <consortium name="DOE Joint Genome Institute"/>
            <person name="Carr E.C."/>
            <person name="Barton Q."/>
            <person name="Grambo S."/>
            <person name="Sullivan M."/>
            <person name="Renfro C.M."/>
            <person name="Kuo A."/>
            <person name="Pangilinan J."/>
            <person name="Lipzen A."/>
            <person name="Keymanesh K."/>
            <person name="Savage E."/>
            <person name="Barry K."/>
            <person name="Grigoriev I.V."/>
            <person name="Riekhof W.R."/>
            <person name="Harris S.S."/>
        </authorList>
    </citation>
    <scope>NUCLEOTIDE SEQUENCE</scope>
    <source>
        <strain evidence="3">JF 03-4F</strain>
    </source>
</reference>
<dbReference type="AlphaFoldDB" id="A0AAN6IEN7"/>
<accession>A0AAN6IEN7</accession>
<dbReference type="GO" id="GO:0005737">
    <property type="term" value="C:cytoplasm"/>
    <property type="evidence" value="ECO:0007669"/>
    <property type="project" value="TreeGrafter"/>
</dbReference>
<dbReference type="GO" id="GO:0016616">
    <property type="term" value="F:oxidoreductase activity, acting on the CH-OH group of donors, NAD or NADP as acceptor"/>
    <property type="evidence" value="ECO:0007669"/>
    <property type="project" value="TreeGrafter"/>
</dbReference>
<evidence type="ECO:0000256" key="2">
    <source>
        <dbReference type="ARBA" id="ARBA00023002"/>
    </source>
</evidence>
<dbReference type="Pfam" id="PF00106">
    <property type="entry name" value="adh_short"/>
    <property type="match status" value="1"/>
</dbReference>
<dbReference type="InterPro" id="IPR036291">
    <property type="entry name" value="NAD(P)-bd_dom_sf"/>
</dbReference>
<dbReference type="PANTHER" id="PTHR44229">
    <property type="entry name" value="15-HYDROXYPROSTAGLANDIN DEHYDROGENASE [NAD(+)]"/>
    <property type="match status" value="1"/>
</dbReference>